<proteinExistence type="predicted"/>
<evidence type="ECO:0000313" key="7">
    <source>
        <dbReference type="EMBL" id="QEE16259.1"/>
    </source>
</evidence>
<gene>
    <name evidence="7" type="ORF">DSAG12_02089</name>
</gene>
<dbReference type="PANTHER" id="PTHR20855">
    <property type="entry name" value="ADIPOR/PROGESTIN RECEPTOR-RELATED"/>
    <property type="match status" value="1"/>
</dbReference>
<keyword evidence="8" id="KW-1185">Reference proteome</keyword>
<feature type="transmembrane region" description="Helical" evidence="6">
    <location>
        <begin position="32"/>
        <end position="50"/>
    </location>
</feature>
<dbReference type="Pfam" id="PF03006">
    <property type="entry name" value="HlyIII"/>
    <property type="match status" value="1"/>
</dbReference>
<feature type="transmembrane region" description="Helical" evidence="6">
    <location>
        <begin position="148"/>
        <end position="168"/>
    </location>
</feature>
<name>A0A5B9DAK7_9ARCH</name>
<keyword evidence="5 6" id="KW-0472">Membrane</keyword>
<reference evidence="7 8" key="2">
    <citation type="journal article" date="2024" name="Int. J. Syst. Evol. Microbiol.">
        <title>Promethearchaeum syntrophicum gen. nov., sp. nov., an anaerobic, obligately syntrophic archaeon, the first isolate of the lineage 'Asgard' archaea, and proposal of the new archaeal phylum Promethearchaeota phyl. nov. and kingdom Promethearchaeati regn. nov.</title>
        <authorList>
            <person name="Imachi H."/>
            <person name="Nobu M.K."/>
            <person name="Kato S."/>
            <person name="Takaki Y."/>
            <person name="Miyazaki M."/>
            <person name="Miyata M."/>
            <person name="Ogawara M."/>
            <person name="Saito Y."/>
            <person name="Sakai S."/>
            <person name="Tahara Y.O."/>
            <person name="Takano Y."/>
            <person name="Tasumi E."/>
            <person name="Uematsu K."/>
            <person name="Yoshimura T."/>
            <person name="Itoh T."/>
            <person name="Ohkuma M."/>
            <person name="Takai K."/>
        </authorList>
    </citation>
    <scope>NUCLEOTIDE SEQUENCE [LARGE SCALE GENOMIC DNA]</scope>
    <source>
        <strain evidence="7 8">MK-D1</strain>
    </source>
</reference>
<dbReference type="GO" id="GO:0005886">
    <property type="term" value="C:plasma membrane"/>
    <property type="evidence" value="ECO:0007669"/>
    <property type="project" value="UniProtKB-SubCell"/>
</dbReference>
<evidence type="ECO:0000313" key="8">
    <source>
        <dbReference type="Proteomes" id="UP000321408"/>
    </source>
</evidence>
<keyword evidence="3 6" id="KW-0812">Transmembrane</keyword>
<reference evidence="7 8" key="1">
    <citation type="journal article" date="2020" name="Nature">
        <title>Isolation of an archaeon at the prokaryote-eukaryote interface.</title>
        <authorList>
            <person name="Imachi H."/>
            <person name="Nobu M.K."/>
            <person name="Nakahara N."/>
            <person name="Morono Y."/>
            <person name="Ogawara M."/>
            <person name="Takaki Y."/>
            <person name="Takano Y."/>
            <person name="Uematsu K."/>
            <person name="Ikuta T."/>
            <person name="Ito M."/>
            <person name="Matsui Y."/>
            <person name="Miyazaki M."/>
            <person name="Murata K."/>
            <person name="Saito Y."/>
            <person name="Sakai S."/>
            <person name="Song C."/>
            <person name="Tasumi E."/>
            <person name="Yamanaka Y."/>
            <person name="Yamaguchi T."/>
            <person name="Kamagata Y."/>
            <person name="Tamaki H."/>
            <person name="Takai K."/>
        </authorList>
    </citation>
    <scope>NUCLEOTIDE SEQUENCE [LARGE SCALE GENOMIC DNA]</scope>
    <source>
        <strain evidence="7 8">MK-D1</strain>
    </source>
</reference>
<dbReference type="Proteomes" id="UP000321408">
    <property type="component" value="Chromosome"/>
</dbReference>
<feature type="transmembrane region" description="Helical" evidence="6">
    <location>
        <begin position="122"/>
        <end position="141"/>
    </location>
</feature>
<feature type="transmembrane region" description="Helical" evidence="6">
    <location>
        <begin position="174"/>
        <end position="194"/>
    </location>
</feature>
<dbReference type="EMBL" id="CP042905">
    <property type="protein sequence ID" value="QEE16259.1"/>
    <property type="molecule type" value="Genomic_DNA"/>
</dbReference>
<dbReference type="GeneID" id="41330078"/>
<feature type="transmembrane region" description="Helical" evidence="6">
    <location>
        <begin position="98"/>
        <end position="116"/>
    </location>
</feature>
<dbReference type="AlphaFoldDB" id="A0A5B9DAK7"/>
<evidence type="ECO:0000256" key="5">
    <source>
        <dbReference type="ARBA" id="ARBA00023136"/>
    </source>
</evidence>
<dbReference type="NCBIfam" id="TIGR01065">
    <property type="entry name" value="hlyIII"/>
    <property type="match status" value="1"/>
</dbReference>
<keyword evidence="2" id="KW-1003">Cell membrane</keyword>
<dbReference type="KEGG" id="psyt:DSAG12_02089"/>
<dbReference type="PANTHER" id="PTHR20855:SF3">
    <property type="entry name" value="LD03007P"/>
    <property type="match status" value="1"/>
</dbReference>
<protein>
    <submittedName>
        <fullName evidence="7">Hemolysin III family protein</fullName>
    </submittedName>
</protein>
<dbReference type="GO" id="GO:0140911">
    <property type="term" value="F:pore-forming activity"/>
    <property type="evidence" value="ECO:0007669"/>
    <property type="project" value="InterPro"/>
</dbReference>
<feature type="transmembrane region" description="Helical" evidence="6">
    <location>
        <begin position="206"/>
        <end position="231"/>
    </location>
</feature>
<dbReference type="InterPro" id="IPR004254">
    <property type="entry name" value="AdipoR/HlyIII-related"/>
</dbReference>
<evidence type="ECO:0000256" key="2">
    <source>
        <dbReference type="ARBA" id="ARBA00022475"/>
    </source>
</evidence>
<sequence>MQNSLNIHQLDLKQKKKKNSFKVSQKEKFSSMSHLFGAILAILGMSILIFKSNGNIVNIIIALIYGLSTFFLFISSAIYHAQKKEENEESFWRKMDHIAIFIMIAGTYTPICFLFLEGAWRWSILLLQWILVISGIILKLLVLNTPRWVTITIYLVQGWVAIIPIYQLTQVMPLVSIILLFTGGLSYTIGAIIYKMKKPNPIPGKFGFHEIFHIWILLGAIFHYIPLYIAFSS</sequence>
<evidence type="ECO:0000256" key="4">
    <source>
        <dbReference type="ARBA" id="ARBA00022989"/>
    </source>
</evidence>
<evidence type="ECO:0000256" key="3">
    <source>
        <dbReference type="ARBA" id="ARBA00022692"/>
    </source>
</evidence>
<dbReference type="RefSeq" id="WP_147663137.1">
    <property type="nucleotide sequence ID" value="NZ_CP042905.2"/>
</dbReference>
<feature type="transmembrane region" description="Helical" evidence="6">
    <location>
        <begin position="56"/>
        <end position="78"/>
    </location>
</feature>
<accession>A0A5B9DAK7</accession>
<evidence type="ECO:0000256" key="1">
    <source>
        <dbReference type="ARBA" id="ARBA00004651"/>
    </source>
</evidence>
<organism evidence="7 8">
    <name type="scientific">Promethearchaeum syntrophicum</name>
    <dbReference type="NCBI Taxonomy" id="2594042"/>
    <lineage>
        <taxon>Archaea</taxon>
        <taxon>Promethearchaeati</taxon>
        <taxon>Promethearchaeota</taxon>
        <taxon>Promethearchaeia</taxon>
        <taxon>Promethearchaeales</taxon>
        <taxon>Promethearchaeaceae</taxon>
        <taxon>Promethearchaeum</taxon>
    </lineage>
</organism>
<keyword evidence="4 6" id="KW-1133">Transmembrane helix</keyword>
<dbReference type="InterPro" id="IPR005744">
    <property type="entry name" value="Hy-lIII"/>
</dbReference>
<comment type="subcellular location">
    <subcellularLocation>
        <location evidence="1">Cell membrane</location>
        <topology evidence="1">Multi-pass membrane protein</topology>
    </subcellularLocation>
</comment>
<evidence type="ECO:0000256" key="6">
    <source>
        <dbReference type="SAM" id="Phobius"/>
    </source>
</evidence>